<proteinExistence type="predicted"/>
<name>A0ABW2NPV5_9BACL</name>
<sequence>MIYFQEQEAAATAFNRLNSKTGIQALKDEPPWCMEAEAVGDKLAKMMAETTRTLLERRKLLHIIQHQFLFNEEEANVIASVAQSLISGEIEGIPEVHQLPELGVHVYDAWRKFLSNPPQEFYFEAVIMFRLKQYDTILRSYAECAIDEYKMELEYQMFIDHIRRCVERQRTYEKHVTVVYNGDFLLLDSMMQPFSKGQISELYEKSLLITKEIDLDERVLGPLVALAPERITVYTEHFDHALLHTIQNIFEEKMSLQHLSCLPKKKKRINLRKKS</sequence>
<dbReference type="Proteomes" id="UP001596549">
    <property type="component" value="Unassembled WGS sequence"/>
</dbReference>
<comment type="caution">
    <text evidence="1">The sequence shown here is derived from an EMBL/GenBank/DDBJ whole genome shotgun (WGS) entry which is preliminary data.</text>
</comment>
<dbReference type="EMBL" id="JBHTCP010000012">
    <property type="protein sequence ID" value="MFC7371339.1"/>
    <property type="molecule type" value="Genomic_DNA"/>
</dbReference>
<reference evidence="2" key="1">
    <citation type="journal article" date="2019" name="Int. J. Syst. Evol. Microbiol.">
        <title>The Global Catalogue of Microorganisms (GCM) 10K type strain sequencing project: providing services to taxonomists for standard genome sequencing and annotation.</title>
        <authorList>
            <consortium name="The Broad Institute Genomics Platform"/>
            <consortium name="The Broad Institute Genome Sequencing Center for Infectious Disease"/>
            <person name="Wu L."/>
            <person name="Ma J."/>
        </authorList>
    </citation>
    <scope>NUCLEOTIDE SEQUENCE [LARGE SCALE GENOMIC DNA]</scope>
    <source>
        <strain evidence="2">NBRC 106396</strain>
    </source>
</reference>
<keyword evidence="2" id="KW-1185">Reference proteome</keyword>
<evidence type="ECO:0000313" key="2">
    <source>
        <dbReference type="Proteomes" id="UP001596549"/>
    </source>
</evidence>
<gene>
    <name evidence="1" type="primary">ytxC</name>
    <name evidence="1" type="ORF">ACFQPF_06605</name>
</gene>
<protein>
    <submittedName>
        <fullName evidence="1">Sporulation protein YtxC</fullName>
    </submittedName>
</protein>
<accession>A0ABW2NPV5</accession>
<evidence type="ECO:0000313" key="1">
    <source>
        <dbReference type="EMBL" id="MFC7371339.1"/>
    </source>
</evidence>
<organism evidence="1 2">
    <name type="scientific">Fictibacillus iocasae</name>
    <dbReference type="NCBI Taxonomy" id="2715437"/>
    <lineage>
        <taxon>Bacteria</taxon>
        <taxon>Bacillati</taxon>
        <taxon>Bacillota</taxon>
        <taxon>Bacilli</taxon>
        <taxon>Bacillales</taxon>
        <taxon>Fictibacillaceae</taxon>
        <taxon>Fictibacillus</taxon>
    </lineage>
</organism>
<dbReference type="InterPro" id="IPR014199">
    <property type="entry name" value="Spore_YtxC"/>
</dbReference>
<dbReference type="RefSeq" id="WP_379747851.1">
    <property type="nucleotide sequence ID" value="NZ_JBHTCP010000012.1"/>
</dbReference>
<dbReference type="Pfam" id="PF08812">
    <property type="entry name" value="YtxC"/>
    <property type="match status" value="1"/>
</dbReference>